<dbReference type="PANTHER" id="PTHR30069:SF29">
    <property type="entry name" value="HEMOGLOBIN AND HEMOGLOBIN-HAPTOGLOBIN-BINDING PROTEIN 1-RELATED"/>
    <property type="match status" value="1"/>
</dbReference>
<dbReference type="Gene3D" id="2.40.170.20">
    <property type="entry name" value="TonB-dependent receptor, beta-barrel domain"/>
    <property type="match status" value="1"/>
</dbReference>
<dbReference type="InterPro" id="IPR039426">
    <property type="entry name" value="TonB-dep_rcpt-like"/>
</dbReference>
<evidence type="ECO:0000256" key="1">
    <source>
        <dbReference type="ARBA" id="ARBA00004571"/>
    </source>
</evidence>
<dbReference type="InterPro" id="IPR037066">
    <property type="entry name" value="Plug_dom_sf"/>
</dbReference>
<dbReference type="GO" id="GO:0015344">
    <property type="term" value="F:siderophore uptake transmembrane transporter activity"/>
    <property type="evidence" value="ECO:0007669"/>
    <property type="project" value="TreeGrafter"/>
</dbReference>
<evidence type="ECO:0000313" key="14">
    <source>
        <dbReference type="EMBL" id="PAX58402.1"/>
    </source>
</evidence>
<keyword evidence="7 10" id="KW-0472">Membrane</keyword>
<dbReference type="GO" id="GO:0009279">
    <property type="term" value="C:cell outer membrane"/>
    <property type="evidence" value="ECO:0007669"/>
    <property type="project" value="UniProtKB-SubCell"/>
</dbReference>
<name>A0A2A2TLR0_9CYAN</name>
<organism evidence="14 15">
    <name type="scientific">Brunnivagina elsteri CCALA 953</name>
    <dbReference type="NCBI Taxonomy" id="987040"/>
    <lineage>
        <taxon>Bacteria</taxon>
        <taxon>Bacillati</taxon>
        <taxon>Cyanobacteriota</taxon>
        <taxon>Cyanophyceae</taxon>
        <taxon>Nostocales</taxon>
        <taxon>Calotrichaceae</taxon>
        <taxon>Brunnivagina</taxon>
    </lineage>
</organism>
<dbReference type="OrthoDB" id="492319at2"/>
<keyword evidence="9 10" id="KW-0998">Cell outer membrane</keyword>
<evidence type="ECO:0000256" key="11">
    <source>
        <dbReference type="RuleBase" id="RU003357"/>
    </source>
</evidence>
<dbReference type="PROSITE" id="PS52016">
    <property type="entry name" value="TONB_DEPENDENT_REC_3"/>
    <property type="match status" value="1"/>
</dbReference>
<evidence type="ECO:0000256" key="9">
    <source>
        <dbReference type="ARBA" id="ARBA00023237"/>
    </source>
</evidence>
<dbReference type="PANTHER" id="PTHR30069">
    <property type="entry name" value="TONB-DEPENDENT OUTER MEMBRANE RECEPTOR"/>
    <property type="match status" value="1"/>
</dbReference>
<accession>A0A2A2TLR0</accession>
<comment type="subcellular location">
    <subcellularLocation>
        <location evidence="1 10">Cell outer membrane</location>
        <topology evidence="1 10">Multi-pass membrane protein</topology>
    </subcellularLocation>
</comment>
<evidence type="ECO:0000256" key="10">
    <source>
        <dbReference type="PROSITE-ProRule" id="PRU01360"/>
    </source>
</evidence>
<dbReference type="CDD" id="cd01347">
    <property type="entry name" value="ligand_gated_channel"/>
    <property type="match status" value="1"/>
</dbReference>
<dbReference type="InterPro" id="IPR000531">
    <property type="entry name" value="Beta-barrel_TonB"/>
</dbReference>
<protein>
    <submittedName>
        <fullName evidence="14">TonB-dependent receptor</fullName>
    </submittedName>
</protein>
<dbReference type="InterPro" id="IPR012910">
    <property type="entry name" value="Plug_dom"/>
</dbReference>
<feature type="domain" description="TonB-dependent receptor plug" evidence="13">
    <location>
        <begin position="114"/>
        <end position="222"/>
    </location>
</feature>
<evidence type="ECO:0000256" key="3">
    <source>
        <dbReference type="ARBA" id="ARBA00022452"/>
    </source>
</evidence>
<evidence type="ECO:0000256" key="6">
    <source>
        <dbReference type="ARBA" id="ARBA00023077"/>
    </source>
</evidence>
<evidence type="ECO:0000256" key="8">
    <source>
        <dbReference type="ARBA" id="ARBA00023170"/>
    </source>
</evidence>
<keyword evidence="15" id="KW-1185">Reference proteome</keyword>
<evidence type="ECO:0000259" key="12">
    <source>
        <dbReference type="Pfam" id="PF00593"/>
    </source>
</evidence>
<keyword evidence="6 11" id="KW-0798">TonB box</keyword>
<dbReference type="Gene3D" id="2.170.130.10">
    <property type="entry name" value="TonB-dependent receptor, plug domain"/>
    <property type="match status" value="1"/>
</dbReference>
<dbReference type="RefSeq" id="WP_095721156.1">
    <property type="nucleotide sequence ID" value="NZ_NTFS01000058.1"/>
</dbReference>
<keyword evidence="8 14" id="KW-0675">Receptor</keyword>
<evidence type="ECO:0000256" key="4">
    <source>
        <dbReference type="ARBA" id="ARBA00022692"/>
    </source>
</evidence>
<keyword evidence="5" id="KW-0732">Signal</keyword>
<sequence length="732" mass="80273">MRNNIFNSLSGIKFAVSSLAAILGILSGSYRATAVEIPQISEFPNNRGIAKDLQPVAEVIPENTSVTIDKTEEIAQNTTPSQEEKEKEPDIELTVIEKLLNEPVYSPFRREGTVKDSTRPIYVITGEEMEAQGTRTVREALKFVTGILGDGTVGTEPNVLSGQFIRGSNTNQVLILLDGRPVNNLGGGGFDLSEFTTNNIERVEVLPGGGSTLYGSDAIGGVINIITRRPTDKITNEAKVNIGAYGLNQQTIQSSGKAGDIGWVVGYNRTQSQYNYPFSIPEANFRGTRKNNDSLFNNFNVKLEGNLGKRNTLTFSTQYLGKDQGTPGGVPILIPQFGQGSGNVLTDKNRKYTDQVLSDLSWSSKLGGGNDSLLTARFYTDFLNTRFDSNSITTPPQFNRRFETKQSSYGFQGTHSWNFSKNHSIVYGFDYRNVNVVSSAIRNSTGINTINYDDNIGQSAIFARYETSLIPNVKLNLGLRQDFNTLANASATSPSVGAKWDISNSTTIRANYIKNFRVPTVANLFNLSPTNIGNPNLKPEKGDSFDIGIDQKLGDIGLLRLTFFQNNISDVIAFKSIRPAVNGVTGTWENIGLVETTGIEAALNLQIAKNIYAFVNYTANDPRIKKSSNSAEINKELRFAGADKLNLGVSYENPQGWYFGLLMNSLGKYPTNNTNTESLAGYTTFDAKTRIPLSQKFTLNASVDNIFNQRYQLFPGFPDAGRVFQVGLSANF</sequence>
<dbReference type="GO" id="GO:0044718">
    <property type="term" value="P:siderophore transmembrane transport"/>
    <property type="evidence" value="ECO:0007669"/>
    <property type="project" value="TreeGrafter"/>
</dbReference>
<evidence type="ECO:0000256" key="2">
    <source>
        <dbReference type="ARBA" id="ARBA00022448"/>
    </source>
</evidence>
<feature type="domain" description="TonB-dependent receptor-like beta-barrel" evidence="12">
    <location>
        <begin position="347"/>
        <end position="706"/>
    </location>
</feature>
<dbReference type="Proteomes" id="UP000218238">
    <property type="component" value="Unassembled WGS sequence"/>
</dbReference>
<keyword evidence="4 10" id="KW-0812">Transmembrane</keyword>
<evidence type="ECO:0000256" key="5">
    <source>
        <dbReference type="ARBA" id="ARBA00022729"/>
    </source>
</evidence>
<dbReference type="InterPro" id="IPR036942">
    <property type="entry name" value="Beta-barrel_TonB_sf"/>
</dbReference>
<gene>
    <name evidence="14" type="ORF">CK510_07700</name>
</gene>
<evidence type="ECO:0000259" key="13">
    <source>
        <dbReference type="Pfam" id="PF07715"/>
    </source>
</evidence>
<keyword evidence="3 10" id="KW-1134">Transmembrane beta strand</keyword>
<comment type="similarity">
    <text evidence="10 11">Belongs to the TonB-dependent receptor family.</text>
</comment>
<dbReference type="Pfam" id="PF00593">
    <property type="entry name" value="TonB_dep_Rec_b-barrel"/>
    <property type="match status" value="1"/>
</dbReference>
<dbReference type="EMBL" id="NTFS01000058">
    <property type="protein sequence ID" value="PAX58402.1"/>
    <property type="molecule type" value="Genomic_DNA"/>
</dbReference>
<evidence type="ECO:0000313" key="15">
    <source>
        <dbReference type="Proteomes" id="UP000218238"/>
    </source>
</evidence>
<keyword evidence="2 10" id="KW-0813">Transport</keyword>
<comment type="caution">
    <text evidence="14">The sequence shown here is derived from an EMBL/GenBank/DDBJ whole genome shotgun (WGS) entry which is preliminary data.</text>
</comment>
<dbReference type="Pfam" id="PF07715">
    <property type="entry name" value="Plug"/>
    <property type="match status" value="1"/>
</dbReference>
<evidence type="ECO:0000256" key="7">
    <source>
        <dbReference type="ARBA" id="ARBA00023136"/>
    </source>
</evidence>
<dbReference type="SUPFAM" id="SSF56935">
    <property type="entry name" value="Porins"/>
    <property type="match status" value="1"/>
</dbReference>
<dbReference type="AlphaFoldDB" id="A0A2A2TLR0"/>
<reference evidence="14 15" key="1">
    <citation type="submission" date="2017-08" db="EMBL/GenBank/DDBJ databases">
        <title>Draft genome sequence of filamentous cyanobacterium Calothrix elsteri CCALA 953.</title>
        <authorList>
            <person name="Gagunashvili A.N."/>
            <person name="Elster J."/>
            <person name="Andresson O.S."/>
        </authorList>
    </citation>
    <scope>NUCLEOTIDE SEQUENCE [LARGE SCALE GENOMIC DNA]</scope>
    <source>
        <strain evidence="14 15">CCALA 953</strain>
    </source>
</reference>
<proteinExistence type="inferred from homology"/>